<dbReference type="Pfam" id="PF00805">
    <property type="entry name" value="Pentapeptide"/>
    <property type="match status" value="1"/>
</dbReference>
<proteinExistence type="predicted"/>
<dbReference type="EMBL" id="JAVREO010000001">
    <property type="protein sequence ID" value="MDT0264792.1"/>
    <property type="molecule type" value="Genomic_DNA"/>
</dbReference>
<dbReference type="RefSeq" id="WP_311663414.1">
    <property type="nucleotide sequence ID" value="NZ_JAVREO010000001.1"/>
</dbReference>
<evidence type="ECO:0000313" key="1">
    <source>
        <dbReference type="EMBL" id="MDT0264792.1"/>
    </source>
</evidence>
<reference evidence="2" key="1">
    <citation type="submission" date="2023-07" db="EMBL/GenBank/DDBJ databases">
        <title>30 novel species of actinomycetes from the DSMZ collection.</title>
        <authorList>
            <person name="Nouioui I."/>
        </authorList>
    </citation>
    <scope>NUCLEOTIDE SEQUENCE [LARGE SCALE GENOMIC DNA]</scope>
    <source>
        <strain evidence="2">DSM 44915</strain>
    </source>
</reference>
<gene>
    <name evidence="1" type="ORF">RM844_00655</name>
</gene>
<keyword evidence="2" id="KW-1185">Reference proteome</keyword>
<dbReference type="Proteomes" id="UP001183410">
    <property type="component" value="Unassembled WGS sequence"/>
</dbReference>
<accession>A0ABU2JII3</accession>
<protein>
    <submittedName>
        <fullName evidence="1">Pentapeptide repeat-containing protein</fullName>
    </submittedName>
</protein>
<dbReference type="SUPFAM" id="SSF141571">
    <property type="entry name" value="Pentapeptide repeat-like"/>
    <property type="match status" value="1"/>
</dbReference>
<sequence>MSGTRGAGGATALRRRWGAAEIAALRADLLAQSRVVRGPHLLTAPWGTTPDGWTDLRGLADPDGLSVRCLTLTRVDLSHASGRLRFHETEVTDGRFTRVVATAGSRLDRRFERCDFRSARLPGTVLGRRFVDCDFSGAKLRKATLGENAVFERCDFTGADLTDATLVGGRFVDCVFADLTLSALSHLHRCAFQGGRPDPGPARLTRCAHDGTPLPDAWAGQPAADQLEAAYLRRYVAAARAGAADTLPLAPESP</sequence>
<dbReference type="Gene3D" id="2.160.20.80">
    <property type="entry name" value="E3 ubiquitin-protein ligase SopA"/>
    <property type="match status" value="1"/>
</dbReference>
<dbReference type="InterPro" id="IPR001646">
    <property type="entry name" value="5peptide_repeat"/>
</dbReference>
<comment type="caution">
    <text evidence="1">The sequence shown here is derived from an EMBL/GenBank/DDBJ whole genome shotgun (WGS) entry which is preliminary data.</text>
</comment>
<name>A0ABU2JII3_9ACTN</name>
<organism evidence="1 2">
    <name type="scientific">Streptomyces chisholmiae</name>
    <dbReference type="NCBI Taxonomy" id="3075540"/>
    <lineage>
        <taxon>Bacteria</taxon>
        <taxon>Bacillati</taxon>
        <taxon>Actinomycetota</taxon>
        <taxon>Actinomycetes</taxon>
        <taxon>Kitasatosporales</taxon>
        <taxon>Streptomycetaceae</taxon>
        <taxon>Streptomyces</taxon>
    </lineage>
</organism>
<evidence type="ECO:0000313" key="2">
    <source>
        <dbReference type="Proteomes" id="UP001183410"/>
    </source>
</evidence>